<keyword evidence="1" id="KW-0812">Transmembrane</keyword>
<dbReference type="KEGG" id="tee:Tel_00385"/>
<keyword evidence="5" id="KW-1185">Reference proteome</keyword>
<keyword evidence="1" id="KW-1133">Transmembrane helix</keyword>
<proteinExistence type="predicted"/>
<evidence type="ECO:0000313" key="4">
    <source>
        <dbReference type="EMBL" id="ALP54672.1"/>
    </source>
</evidence>
<dbReference type="Proteomes" id="UP000055136">
    <property type="component" value="Chromosome"/>
</dbReference>
<dbReference type="AlphaFoldDB" id="A0A0S2THP6"/>
<name>A0A0S2THP6_9GAMM</name>
<dbReference type="Gene3D" id="3.40.50.880">
    <property type="match status" value="1"/>
</dbReference>
<dbReference type="STRING" id="1748243.Tel_00385"/>
<evidence type="ECO:0000313" key="5">
    <source>
        <dbReference type="Proteomes" id="UP000055136"/>
    </source>
</evidence>
<dbReference type="EMBL" id="CP013099">
    <property type="protein sequence ID" value="ALP54672.1"/>
    <property type="molecule type" value="Genomic_DNA"/>
</dbReference>
<evidence type="ECO:0000259" key="3">
    <source>
        <dbReference type="Pfam" id="PF23357"/>
    </source>
</evidence>
<accession>A0A0S2THP6</accession>
<feature type="transmembrane region" description="Helical" evidence="1">
    <location>
        <begin position="402"/>
        <end position="425"/>
    </location>
</feature>
<protein>
    <submittedName>
        <fullName evidence="4">ABC transporter</fullName>
    </submittedName>
</protein>
<reference evidence="4" key="1">
    <citation type="submission" date="2015-10" db="EMBL/GenBank/DDBJ databases">
        <title>Description of Candidatus Tenderia electrophaga gen. nov, sp. nov., an Uncultivated Electroautotroph from a Biocathode Enrichment.</title>
        <authorList>
            <person name="Eddie B.J."/>
            <person name="Malanoski A.P."/>
            <person name="Wang Z."/>
            <person name="Hall R.J."/>
            <person name="Oh S.D."/>
            <person name="Heiner C."/>
            <person name="Lin B."/>
            <person name="Strycharz-Glaven S.M."/>
        </authorList>
    </citation>
    <scope>NUCLEOTIDE SEQUENCE [LARGE SCALE GENOMIC DNA]</scope>
    <source>
        <strain evidence="4">NRL1</strain>
    </source>
</reference>
<gene>
    <name evidence="4" type="ORF">Tel_00385</name>
</gene>
<evidence type="ECO:0000259" key="2">
    <source>
        <dbReference type="Pfam" id="PF09822"/>
    </source>
</evidence>
<keyword evidence="1" id="KW-0472">Membrane</keyword>
<organism evidence="4 5">
    <name type="scientific">Candidatus Tenderia electrophaga</name>
    <dbReference type="NCBI Taxonomy" id="1748243"/>
    <lineage>
        <taxon>Bacteria</taxon>
        <taxon>Pseudomonadati</taxon>
        <taxon>Pseudomonadota</taxon>
        <taxon>Gammaproteobacteria</taxon>
        <taxon>Candidatus Tenderiales</taxon>
        <taxon>Candidatus Tenderiaceae</taxon>
        <taxon>Candidatus Tenderia</taxon>
    </lineage>
</organism>
<dbReference type="Pfam" id="PF23357">
    <property type="entry name" value="DUF7088"/>
    <property type="match status" value="1"/>
</dbReference>
<dbReference type="InterPro" id="IPR029062">
    <property type="entry name" value="Class_I_gatase-like"/>
</dbReference>
<sequence>MGLLGWLSEHYSFQADWTANNRNTLSPASVAVLEQMPEPIEVSAFTADSGTLKQHIQDLLARYQRYKSDVRLHFVNPDTEPQQVREQGITTDGELVLEYQGRSEKVSELNEQSITNSLQRLSRSAERWIVFVEGHGERSPFGQANHDLQSWAQQLQAKGLRVQGLNLATAGTVPDNTSVLVIAGPQVNYLPGEVRLIEDYVARGGNLLWLADPDGLYGLEPLAEQLGITFEPGVIVDPTAQMFAIDDPTFAIVGDYGLHPLVEGFNTLTIFPYAAGVELELQGDWQGETLLLTTARSWSETGVLAGEIGFDELQDVPGPLSLAAALRRTLDDASGATADGAEQRVVVMGDGDFLSNAYLGNGGNLDLGMNMANWLSSDDQLIAIPAKTALDSSLTLSQTQSMIIGFGFLLVLPALLLISGLIIWLKRRKA</sequence>
<dbReference type="InterPro" id="IPR019196">
    <property type="entry name" value="ABC_transp_unknown"/>
</dbReference>
<feature type="domain" description="DUF7088" evidence="3">
    <location>
        <begin position="20"/>
        <end position="90"/>
    </location>
</feature>
<dbReference type="InterPro" id="IPR055396">
    <property type="entry name" value="DUF7088"/>
</dbReference>
<dbReference type="Pfam" id="PF09822">
    <property type="entry name" value="ABC_transp_aux"/>
    <property type="match status" value="1"/>
</dbReference>
<evidence type="ECO:0000256" key="1">
    <source>
        <dbReference type="SAM" id="Phobius"/>
    </source>
</evidence>
<dbReference type="SUPFAM" id="SSF52317">
    <property type="entry name" value="Class I glutamine amidotransferase-like"/>
    <property type="match status" value="1"/>
</dbReference>
<feature type="domain" description="ABC-type uncharacterised transport system" evidence="2">
    <location>
        <begin position="129"/>
        <end position="368"/>
    </location>
</feature>